<accession>A0ABW2JG24</accession>
<feature type="region of interest" description="Disordered" evidence="1">
    <location>
        <begin position="1"/>
        <end position="26"/>
    </location>
</feature>
<evidence type="ECO:0000313" key="3">
    <source>
        <dbReference type="Proteomes" id="UP001596523"/>
    </source>
</evidence>
<protein>
    <submittedName>
        <fullName evidence="2">Uncharacterized protein</fullName>
    </submittedName>
</protein>
<name>A0ABW2JG24_9ACTN</name>
<dbReference type="RefSeq" id="WP_381828205.1">
    <property type="nucleotide sequence ID" value="NZ_JBHTCF010000002.1"/>
</dbReference>
<feature type="region of interest" description="Disordered" evidence="1">
    <location>
        <begin position="97"/>
        <end position="140"/>
    </location>
</feature>
<dbReference type="SUPFAM" id="SSF51679">
    <property type="entry name" value="Bacterial luciferase-like"/>
    <property type="match status" value="1"/>
</dbReference>
<dbReference type="EMBL" id="JBHTCF010000002">
    <property type="protein sequence ID" value="MFC7304222.1"/>
    <property type="molecule type" value="Genomic_DNA"/>
</dbReference>
<feature type="compositionally biased region" description="Low complexity" evidence="1">
    <location>
        <begin position="114"/>
        <end position="127"/>
    </location>
</feature>
<keyword evidence="3" id="KW-1185">Reference proteome</keyword>
<feature type="compositionally biased region" description="Polar residues" evidence="1">
    <location>
        <begin position="128"/>
        <end position="140"/>
    </location>
</feature>
<dbReference type="InterPro" id="IPR036661">
    <property type="entry name" value="Luciferase-like_sf"/>
</dbReference>
<evidence type="ECO:0000256" key="1">
    <source>
        <dbReference type="SAM" id="MobiDB-lite"/>
    </source>
</evidence>
<gene>
    <name evidence="2" type="ORF">ACFQVC_08360</name>
</gene>
<evidence type="ECO:0000313" key="2">
    <source>
        <dbReference type="EMBL" id="MFC7304222.1"/>
    </source>
</evidence>
<dbReference type="Proteomes" id="UP001596523">
    <property type="component" value="Unassembled WGS sequence"/>
</dbReference>
<proteinExistence type="predicted"/>
<sequence>MREWSGPSTRIRSARSSAEAAAAPVLGPQALLAPELMVVLDTDRRRGRATARAYLTAHLGLSTYQRNFRRPGFTDEDVRDGGSDRLIDALVSIGDETTVRNRSTNFSPQEPIASRSKSSRPTSSRNSPACSQGSSGEICS</sequence>
<feature type="compositionally biased region" description="Low complexity" evidence="1">
    <location>
        <begin position="10"/>
        <end position="26"/>
    </location>
</feature>
<comment type="caution">
    <text evidence="2">The sequence shown here is derived from an EMBL/GenBank/DDBJ whole genome shotgun (WGS) entry which is preliminary data.</text>
</comment>
<organism evidence="2 3">
    <name type="scientific">Streptomyces monticola</name>
    <dbReference type="NCBI Taxonomy" id="2666263"/>
    <lineage>
        <taxon>Bacteria</taxon>
        <taxon>Bacillati</taxon>
        <taxon>Actinomycetota</taxon>
        <taxon>Actinomycetes</taxon>
        <taxon>Kitasatosporales</taxon>
        <taxon>Streptomycetaceae</taxon>
        <taxon>Streptomyces</taxon>
    </lineage>
</organism>
<reference evidence="3" key="1">
    <citation type="journal article" date="2019" name="Int. J. Syst. Evol. Microbiol.">
        <title>The Global Catalogue of Microorganisms (GCM) 10K type strain sequencing project: providing services to taxonomists for standard genome sequencing and annotation.</title>
        <authorList>
            <consortium name="The Broad Institute Genomics Platform"/>
            <consortium name="The Broad Institute Genome Sequencing Center for Infectious Disease"/>
            <person name="Wu L."/>
            <person name="Ma J."/>
        </authorList>
    </citation>
    <scope>NUCLEOTIDE SEQUENCE [LARGE SCALE GENOMIC DNA]</scope>
    <source>
        <strain evidence="3">SYNS20</strain>
    </source>
</reference>